<feature type="transmembrane region" description="Helical" evidence="1">
    <location>
        <begin position="83"/>
        <end position="104"/>
    </location>
</feature>
<name>A0A2A5MBM4_9ENTR</name>
<dbReference type="AlphaFoldDB" id="A0A2A5MBM4"/>
<keyword evidence="1" id="KW-0812">Transmembrane</keyword>
<protein>
    <recommendedName>
        <fullName evidence="5">DMP family protein</fullName>
    </recommendedName>
</protein>
<evidence type="ECO:0000313" key="3">
    <source>
        <dbReference type="EMBL" id="PCM58235.1"/>
    </source>
</evidence>
<evidence type="ECO:0000256" key="1">
    <source>
        <dbReference type="SAM" id="Phobius"/>
    </source>
</evidence>
<dbReference type="GeneID" id="39485401"/>
<dbReference type="Proteomes" id="UP000217648">
    <property type="component" value="Unassembled WGS sequence"/>
</dbReference>
<keyword evidence="1" id="KW-0472">Membrane</keyword>
<gene>
    <name evidence="3" type="ORF">CP911_28695</name>
    <name evidence="2" type="ORF">H8L09_25470</name>
</gene>
<dbReference type="EMBL" id="JACNQW010000027">
    <property type="protein sequence ID" value="MBC5048703.1"/>
    <property type="molecule type" value="Genomic_DNA"/>
</dbReference>
<dbReference type="EMBL" id="NXHG01000056">
    <property type="protein sequence ID" value="PCM58235.1"/>
    <property type="molecule type" value="Genomic_DNA"/>
</dbReference>
<reference evidence="2" key="2">
    <citation type="submission" date="2020-08" db="EMBL/GenBank/DDBJ databases">
        <title>Genomic evolution and epidemiology of Klebsiella pneumoniae from a major hospital in Beijing, China, over a fifteen-year period: dissemination of known and novel high-risk clones.</title>
        <authorList>
            <person name="Palmieri M."/>
        </authorList>
    </citation>
    <scope>NUCLEOTIDE SEQUENCE</scope>
    <source>
        <strain evidence="2">K7050</strain>
    </source>
</reference>
<proteinExistence type="predicted"/>
<accession>A0A2A5MBM4</accession>
<dbReference type="RefSeq" id="WP_074377674.1">
    <property type="nucleotide sequence ID" value="NZ_CAAGWT010000018.1"/>
</dbReference>
<reference evidence="3 4" key="1">
    <citation type="submission" date="2017-09" db="EMBL/GenBank/DDBJ databases">
        <title>Mdr eskape-Ghana.</title>
        <authorList>
            <person name="Agyepong N."/>
            <person name="Janice J."/>
            <person name="Samuelsen O."/>
            <person name="Owusu-Ofori A."/>
            <person name="Sundsfjord A."/>
            <person name="Essack S."/>
            <person name="Pedersen T."/>
        </authorList>
    </citation>
    <scope>NUCLEOTIDE SEQUENCE [LARGE SCALE GENOMIC DNA]</scope>
    <source>
        <strain evidence="3 4">46</strain>
    </source>
</reference>
<evidence type="ECO:0000313" key="4">
    <source>
        <dbReference type="Proteomes" id="UP000217648"/>
    </source>
</evidence>
<keyword evidence="1" id="KW-1133">Transmembrane helix</keyword>
<evidence type="ECO:0008006" key="5">
    <source>
        <dbReference type="Google" id="ProtNLM"/>
    </source>
</evidence>
<evidence type="ECO:0000313" key="2">
    <source>
        <dbReference type="EMBL" id="MBC5048703.1"/>
    </source>
</evidence>
<sequence>MTILKVHYSPTDGIPLNTLYLKETSTTERSGSVLGGGISGDSVILGGGGYAGSEIQKTTRSTVFAPPDEVTAEPDNSKMLTRISFVIVGMIVLVFITLITNGIVDSFAVNLSQTTASLLENAPFFIIALSVFCSLLVIGLTEHDYTPVLEEHKRNEERLSVYHRLRYVEADNVVFDPKSMIGCYAERKFITLLVESCISKK</sequence>
<comment type="caution">
    <text evidence="3">The sequence shown here is derived from an EMBL/GenBank/DDBJ whole genome shotgun (WGS) entry which is preliminary data.</text>
</comment>
<feature type="transmembrane region" description="Helical" evidence="1">
    <location>
        <begin position="124"/>
        <end position="141"/>
    </location>
</feature>
<organism evidence="3 4">
    <name type="scientific">Klebsiella quasipneumoniae</name>
    <dbReference type="NCBI Taxonomy" id="1463165"/>
    <lineage>
        <taxon>Bacteria</taxon>
        <taxon>Pseudomonadati</taxon>
        <taxon>Pseudomonadota</taxon>
        <taxon>Gammaproteobacteria</taxon>
        <taxon>Enterobacterales</taxon>
        <taxon>Enterobacteriaceae</taxon>
        <taxon>Klebsiella/Raoultella group</taxon>
        <taxon>Klebsiella</taxon>
        <taxon>Klebsiella pneumoniae complex</taxon>
    </lineage>
</organism>
<dbReference type="Proteomes" id="UP000646540">
    <property type="component" value="Unassembled WGS sequence"/>
</dbReference>